<dbReference type="EMBL" id="UINC01229044">
    <property type="protein sequence ID" value="SVE60605.1"/>
    <property type="molecule type" value="Genomic_DNA"/>
</dbReference>
<dbReference type="InterPro" id="IPR015422">
    <property type="entry name" value="PyrdxlP-dep_Trfase_small"/>
</dbReference>
<dbReference type="CDD" id="cd00609">
    <property type="entry name" value="AAT_like"/>
    <property type="match status" value="1"/>
</dbReference>
<evidence type="ECO:0000256" key="5">
    <source>
        <dbReference type="ARBA" id="ARBA00022898"/>
    </source>
</evidence>
<keyword evidence="5" id="KW-0663">Pyridoxal phosphate</keyword>
<dbReference type="InterPro" id="IPR050596">
    <property type="entry name" value="AspAT/PAT-like"/>
</dbReference>
<gene>
    <name evidence="7" type="ORF">METZ01_LOCUS513459</name>
</gene>
<dbReference type="GO" id="GO:0006520">
    <property type="term" value="P:amino acid metabolic process"/>
    <property type="evidence" value="ECO:0007669"/>
    <property type="project" value="InterPro"/>
</dbReference>
<dbReference type="InterPro" id="IPR004838">
    <property type="entry name" value="NHTrfase_class1_PyrdxlP-BS"/>
</dbReference>
<dbReference type="Pfam" id="PF00155">
    <property type="entry name" value="Aminotran_1_2"/>
    <property type="match status" value="1"/>
</dbReference>
<organism evidence="7">
    <name type="scientific">marine metagenome</name>
    <dbReference type="NCBI Taxonomy" id="408172"/>
    <lineage>
        <taxon>unclassified sequences</taxon>
        <taxon>metagenomes</taxon>
        <taxon>ecological metagenomes</taxon>
    </lineage>
</organism>
<dbReference type="GO" id="GO:0030170">
    <property type="term" value="F:pyridoxal phosphate binding"/>
    <property type="evidence" value="ECO:0007669"/>
    <property type="project" value="InterPro"/>
</dbReference>
<proteinExistence type="inferred from homology"/>
<feature type="non-terminal residue" evidence="7">
    <location>
        <position position="229"/>
    </location>
</feature>
<evidence type="ECO:0000256" key="1">
    <source>
        <dbReference type="ARBA" id="ARBA00001933"/>
    </source>
</evidence>
<dbReference type="SUPFAM" id="SSF53383">
    <property type="entry name" value="PLP-dependent transferases"/>
    <property type="match status" value="1"/>
</dbReference>
<dbReference type="InterPro" id="IPR015421">
    <property type="entry name" value="PyrdxlP-dep_Trfase_major"/>
</dbReference>
<reference evidence="7" key="1">
    <citation type="submission" date="2018-05" db="EMBL/GenBank/DDBJ databases">
        <authorList>
            <person name="Lanie J.A."/>
            <person name="Ng W.-L."/>
            <person name="Kazmierczak K.M."/>
            <person name="Andrzejewski T.M."/>
            <person name="Davidsen T.M."/>
            <person name="Wayne K.J."/>
            <person name="Tettelin H."/>
            <person name="Glass J.I."/>
            <person name="Rusch D."/>
            <person name="Podicherti R."/>
            <person name="Tsui H.-C.T."/>
            <person name="Winkler M.E."/>
        </authorList>
    </citation>
    <scope>NUCLEOTIDE SEQUENCE</scope>
</reference>
<dbReference type="PANTHER" id="PTHR46383">
    <property type="entry name" value="ASPARTATE AMINOTRANSFERASE"/>
    <property type="match status" value="1"/>
</dbReference>
<accession>A0A383EWL2</accession>
<dbReference type="PROSITE" id="PS00105">
    <property type="entry name" value="AA_TRANSFER_CLASS_1"/>
    <property type="match status" value="1"/>
</dbReference>
<sequence length="229" mass="24629">IIHLEIGQPDFPTPDHVKEAAVRALADGHTGYGPSQGLPELRAAIAEKAGALRGLEFSPDQVVVAPGAKALLFYTINALAGPGDEVIYPDPGFPAYQSVIAHSGARPVPLPLREETGFRFDVDEFHALVSDRTRLVILNSPQNPTGGVLELEDLEAVAAAAAERDITILSDEIYLHFCYDSPFETIASVANANGRVIIVDGFSKTYSMTGWRLGYAILPPALVETFDLY</sequence>
<keyword evidence="4" id="KW-0808">Transferase</keyword>
<protein>
    <recommendedName>
        <fullName evidence="6">Aminotransferase class I/classII large domain-containing protein</fullName>
    </recommendedName>
</protein>
<dbReference type="Gene3D" id="3.40.640.10">
    <property type="entry name" value="Type I PLP-dependent aspartate aminotransferase-like (Major domain)"/>
    <property type="match status" value="1"/>
</dbReference>
<name>A0A383EWL2_9ZZZZ</name>
<dbReference type="PANTHER" id="PTHR46383:SF1">
    <property type="entry name" value="ASPARTATE AMINOTRANSFERASE"/>
    <property type="match status" value="1"/>
</dbReference>
<evidence type="ECO:0000256" key="2">
    <source>
        <dbReference type="ARBA" id="ARBA00007441"/>
    </source>
</evidence>
<feature type="domain" description="Aminotransferase class I/classII large" evidence="6">
    <location>
        <begin position="2"/>
        <end position="225"/>
    </location>
</feature>
<evidence type="ECO:0000256" key="4">
    <source>
        <dbReference type="ARBA" id="ARBA00022679"/>
    </source>
</evidence>
<keyword evidence="3" id="KW-0032">Aminotransferase</keyword>
<dbReference type="InterPro" id="IPR015424">
    <property type="entry name" value="PyrdxlP-dep_Trfase"/>
</dbReference>
<dbReference type="InterPro" id="IPR004839">
    <property type="entry name" value="Aminotransferase_I/II_large"/>
</dbReference>
<evidence type="ECO:0000256" key="3">
    <source>
        <dbReference type="ARBA" id="ARBA00022576"/>
    </source>
</evidence>
<evidence type="ECO:0000259" key="6">
    <source>
        <dbReference type="Pfam" id="PF00155"/>
    </source>
</evidence>
<evidence type="ECO:0000313" key="7">
    <source>
        <dbReference type="EMBL" id="SVE60605.1"/>
    </source>
</evidence>
<comment type="similarity">
    <text evidence="2">Belongs to the class-I pyridoxal-phosphate-dependent aminotransferase family.</text>
</comment>
<dbReference type="AlphaFoldDB" id="A0A383EWL2"/>
<comment type="cofactor">
    <cofactor evidence="1">
        <name>pyridoxal 5'-phosphate</name>
        <dbReference type="ChEBI" id="CHEBI:597326"/>
    </cofactor>
</comment>
<dbReference type="GO" id="GO:0008483">
    <property type="term" value="F:transaminase activity"/>
    <property type="evidence" value="ECO:0007669"/>
    <property type="project" value="UniProtKB-KW"/>
</dbReference>
<dbReference type="Gene3D" id="3.90.1150.10">
    <property type="entry name" value="Aspartate Aminotransferase, domain 1"/>
    <property type="match status" value="1"/>
</dbReference>
<feature type="non-terminal residue" evidence="7">
    <location>
        <position position="1"/>
    </location>
</feature>